<accession>A0A7C4Q354</accession>
<dbReference type="GO" id="GO:0005886">
    <property type="term" value="C:plasma membrane"/>
    <property type="evidence" value="ECO:0007669"/>
    <property type="project" value="UniProtKB-SubCell"/>
</dbReference>
<feature type="transmembrane region" description="Helical" evidence="8">
    <location>
        <begin position="236"/>
        <end position="259"/>
    </location>
</feature>
<evidence type="ECO:0000256" key="7">
    <source>
        <dbReference type="ARBA" id="ARBA00023136"/>
    </source>
</evidence>
<feature type="transmembrane region" description="Helical" evidence="8">
    <location>
        <begin position="188"/>
        <end position="209"/>
    </location>
</feature>
<feature type="transmembrane region" description="Helical" evidence="8">
    <location>
        <begin position="58"/>
        <end position="77"/>
    </location>
</feature>
<dbReference type="Pfam" id="PF01032">
    <property type="entry name" value="FecCD"/>
    <property type="match status" value="1"/>
</dbReference>
<proteinExistence type="inferred from homology"/>
<evidence type="ECO:0000256" key="6">
    <source>
        <dbReference type="ARBA" id="ARBA00022989"/>
    </source>
</evidence>
<dbReference type="AlphaFoldDB" id="A0A7C4Q354"/>
<evidence type="ECO:0000256" key="5">
    <source>
        <dbReference type="ARBA" id="ARBA00022692"/>
    </source>
</evidence>
<dbReference type="SUPFAM" id="SSF81345">
    <property type="entry name" value="ABC transporter involved in vitamin B12 uptake, BtuC"/>
    <property type="match status" value="1"/>
</dbReference>
<sequence length="330" mass="35568">MASRRRSRRRLLGLFALLLVVFAVSLFFGRYPQVGLISPAQLAEDALAQRLILNLRLPRLIASLLIGMSLAGVGMVMQMVFANPLVEPGFLGVSQASAFGAAVSILVLGGVNWQVQISAILFGLFGLALSYLLARRVRYGGWVLRLLLAGIAVSALFASGVGLIKYLADPLRQLPDITFWLLGSLSSITWRAVLSVLPLISLGLVFLWLMRWRLNLLALEDEVVFSLGVAANRERLLVLFMAVVITAASISISGLIGWVGLLVPQLARRLSGADSRDGLPTAFLLGGIFMIVCDDLARTLSAGEIPLGVLTSLLGAFGFLILMTRRTVKV</sequence>
<name>A0A7C4Q354_9CHLR</name>
<comment type="subcellular location">
    <subcellularLocation>
        <location evidence="1">Cell membrane</location>
        <topology evidence="1">Multi-pass membrane protein</topology>
    </subcellularLocation>
</comment>
<dbReference type="InterPro" id="IPR037294">
    <property type="entry name" value="ABC_BtuC-like"/>
</dbReference>
<dbReference type="PANTHER" id="PTHR30472:SF70">
    <property type="entry name" value="MOLYBDATE IMPORT SYSTEM PERMEASE PROTEIN MOLB"/>
    <property type="match status" value="1"/>
</dbReference>
<evidence type="ECO:0000256" key="3">
    <source>
        <dbReference type="ARBA" id="ARBA00022448"/>
    </source>
</evidence>
<feature type="transmembrane region" description="Helical" evidence="8">
    <location>
        <begin position="304"/>
        <end position="323"/>
    </location>
</feature>
<dbReference type="Gene3D" id="1.10.3470.10">
    <property type="entry name" value="ABC transporter involved in vitamin B12 uptake, BtuC"/>
    <property type="match status" value="1"/>
</dbReference>
<keyword evidence="5 8" id="KW-0812">Transmembrane</keyword>
<keyword evidence="7 8" id="KW-0472">Membrane</keyword>
<dbReference type="InterPro" id="IPR000522">
    <property type="entry name" value="ABC_transptr_permease_BtuC"/>
</dbReference>
<protein>
    <submittedName>
        <fullName evidence="9">Iron ABC transporter permease</fullName>
    </submittedName>
</protein>
<keyword evidence="6 8" id="KW-1133">Transmembrane helix</keyword>
<keyword evidence="4" id="KW-1003">Cell membrane</keyword>
<keyword evidence="3" id="KW-0813">Transport</keyword>
<dbReference type="PANTHER" id="PTHR30472">
    <property type="entry name" value="FERRIC ENTEROBACTIN TRANSPORT SYSTEM PERMEASE PROTEIN"/>
    <property type="match status" value="1"/>
</dbReference>
<evidence type="ECO:0000256" key="2">
    <source>
        <dbReference type="ARBA" id="ARBA00007935"/>
    </source>
</evidence>
<dbReference type="CDD" id="cd06550">
    <property type="entry name" value="TM_ABC_iron-siderophores_like"/>
    <property type="match status" value="1"/>
</dbReference>
<organism evidence="9">
    <name type="scientific">Bellilinea caldifistulae</name>
    <dbReference type="NCBI Taxonomy" id="360411"/>
    <lineage>
        <taxon>Bacteria</taxon>
        <taxon>Bacillati</taxon>
        <taxon>Chloroflexota</taxon>
        <taxon>Anaerolineae</taxon>
        <taxon>Anaerolineales</taxon>
        <taxon>Anaerolineaceae</taxon>
        <taxon>Bellilinea</taxon>
    </lineage>
</organism>
<evidence type="ECO:0000256" key="1">
    <source>
        <dbReference type="ARBA" id="ARBA00004651"/>
    </source>
</evidence>
<evidence type="ECO:0000313" key="9">
    <source>
        <dbReference type="EMBL" id="HGS87748.1"/>
    </source>
</evidence>
<dbReference type="GO" id="GO:0022857">
    <property type="term" value="F:transmembrane transporter activity"/>
    <property type="evidence" value="ECO:0007669"/>
    <property type="project" value="InterPro"/>
</dbReference>
<dbReference type="GO" id="GO:0033214">
    <property type="term" value="P:siderophore-iron import into cell"/>
    <property type="evidence" value="ECO:0007669"/>
    <property type="project" value="TreeGrafter"/>
</dbReference>
<gene>
    <name evidence="9" type="ORF">ENT17_09030</name>
</gene>
<feature type="transmembrane region" description="Helical" evidence="8">
    <location>
        <begin position="89"/>
        <end position="109"/>
    </location>
</feature>
<feature type="transmembrane region" description="Helical" evidence="8">
    <location>
        <begin position="146"/>
        <end position="168"/>
    </location>
</feature>
<evidence type="ECO:0000256" key="8">
    <source>
        <dbReference type="SAM" id="Phobius"/>
    </source>
</evidence>
<comment type="similarity">
    <text evidence="2">Belongs to the binding-protein-dependent transport system permease family. FecCD subfamily.</text>
</comment>
<reference evidence="9" key="1">
    <citation type="journal article" date="2020" name="mSystems">
        <title>Genome- and Community-Level Interaction Insights into Carbon Utilization and Element Cycling Functions of Hydrothermarchaeota in Hydrothermal Sediment.</title>
        <authorList>
            <person name="Zhou Z."/>
            <person name="Liu Y."/>
            <person name="Xu W."/>
            <person name="Pan J."/>
            <person name="Luo Z.H."/>
            <person name="Li M."/>
        </authorList>
    </citation>
    <scope>NUCLEOTIDE SEQUENCE [LARGE SCALE GENOMIC DNA]</scope>
    <source>
        <strain evidence="9">SpSt-556</strain>
    </source>
</reference>
<feature type="transmembrane region" description="Helical" evidence="8">
    <location>
        <begin position="115"/>
        <end position="134"/>
    </location>
</feature>
<dbReference type="EMBL" id="DSXR01000092">
    <property type="protein sequence ID" value="HGS87748.1"/>
    <property type="molecule type" value="Genomic_DNA"/>
</dbReference>
<comment type="caution">
    <text evidence="9">The sequence shown here is derived from an EMBL/GenBank/DDBJ whole genome shotgun (WGS) entry which is preliminary data.</text>
</comment>
<evidence type="ECO:0000256" key="4">
    <source>
        <dbReference type="ARBA" id="ARBA00022475"/>
    </source>
</evidence>